<keyword evidence="12" id="KW-0325">Glycoprotein</keyword>
<gene>
    <name evidence="16" type="ORF">Amon01_000195600</name>
</gene>
<keyword evidence="17" id="KW-1185">Reference proteome</keyword>
<dbReference type="OrthoDB" id="167398at2759"/>
<dbReference type="GO" id="GO:0000293">
    <property type="term" value="F:ferric-chelate reductase activity"/>
    <property type="evidence" value="ECO:0007669"/>
    <property type="project" value="UniProtKB-ARBA"/>
</dbReference>
<dbReference type="InterPro" id="IPR013130">
    <property type="entry name" value="Fe3_Rdtase_TM_dom"/>
</dbReference>
<dbReference type="Gene3D" id="3.40.50.80">
    <property type="entry name" value="Nucleotide-binding domain of ferredoxin-NADP reductase (FNR) module"/>
    <property type="match status" value="1"/>
</dbReference>
<dbReference type="InterPro" id="IPR051410">
    <property type="entry name" value="Ferric/Cupric_Reductase"/>
</dbReference>
<evidence type="ECO:0000256" key="11">
    <source>
        <dbReference type="ARBA" id="ARBA00023136"/>
    </source>
</evidence>
<dbReference type="GO" id="GO:0005886">
    <property type="term" value="C:plasma membrane"/>
    <property type="evidence" value="ECO:0007669"/>
    <property type="project" value="TreeGrafter"/>
</dbReference>
<feature type="transmembrane region" description="Helical" evidence="14">
    <location>
        <begin position="133"/>
        <end position="152"/>
    </location>
</feature>
<evidence type="ECO:0000256" key="3">
    <source>
        <dbReference type="ARBA" id="ARBA00022448"/>
    </source>
</evidence>
<keyword evidence="3" id="KW-0813">Transport</keyword>
<dbReference type="Pfam" id="PF08022">
    <property type="entry name" value="FAD_binding_8"/>
    <property type="match status" value="1"/>
</dbReference>
<dbReference type="PROSITE" id="PS51384">
    <property type="entry name" value="FAD_FR"/>
    <property type="match status" value="1"/>
</dbReference>
<evidence type="ECO:0000256" key="12">
    <source>
        <dbReference type="ARBA" id="ARBA00023180"/>
    </source>
</evidence>
<keyword evidence="9" id="KW-0560">Oxidoreductase</keyword>
<dbReference type="Pfam" id="PF08030">
    <property type="entry name" value="NAD_binding_6"/>
    <property type="match status" value="1"/>
</dbReference>
<feature type="region of interest" description="Disordered" evidence="13">
    <location>
        <begin position="583"/>
        <end position="635"/>
    </location>
</feature>
<evidence type="ECO:0000256" key="10">
    <source>
        <dbReference type="ARBA" id="ARBA00023065"/>
    </source>
</evidence>
<keyword evidence="4" id="KW-0285">Flavoprotein</keyword>
<dbReference type="InterPro" id="IPR017927">
    <property type="entry name" value="FAD-bd_FR_type"/>
</dbReference>
<proteinExistence type="inferred from homology"/>
<dbReference type="InterPro" id="IPR013112">
    <property type="entry name" value="FAD-bd_8"/>
</dbReference>
<evidence type="ECO:0000256" key="7">
    <source>
        <dbReference type="ARBA" id="ARBA00022982"/>
    </source>
</evidence>
<dbReference type="PANTHER" id="PTHR32361">
    <property type="entry name" value="FERRIC/CUPRIC REDUCTASE TRANSMEMBRANE COMPONENT"/>
    <property type="match status" value="1"/>
</dbReference>
<dbReference type="GO" id="GO:0006879">
    <property type="term" value="P:intracellular iron ion homeostasis"/>
    <property type="evidence" value="ECO:0007669"/>
    <property type="project" value="TreeGrafter"/>
</dbReference>
<evidence type="ECO:0000256" key="9">
    <source>
        <dbReference type="ARBA" id="ARBA00023002"/>
    </source>
</evidence>
<keyword evidence="8 14" id="KW-1133">Transmembrane helix</keyword>
<organism evidence="16 17">
    <name type="scientific">Ambrosiozyma monospora</name>
    <name type="common">Yeast</name>
    <name type="synonym">Endomycopsis monosporus</name>
    <dbReference type="NCBI Taxonomy" id="43982"/>
    <lineage>
        <taxon>Eukaryota</taxon>
        <taxon>Fungi</taxon>
        <taxon>Dikarya</taxon>
        <taxon>Ascomycota</taxon>
        <taxon>Saccharomycotina</taxon>
        <taxon>Pichiomycetes</taxon>
        <taxon>Pichiales</taxon>
        <taxon>Pichiaceae</taxon>
        <taxon>Ambrosiozyma</taxon>
    </lineage>
</organism>
<dbReference type="AlphaFoldDB" id="A0A9W7DDB7"/>
<evidence type="ECO:0000256" key="8">
    <source>
        <dbReference type="ARBA" id="ARBA00022989"/>
    </source>
</evidence>
<feature type="transmembrane region" description="Helical" evidence="14">
    <location>
        <begin position="276"/>
        <end position="293"/>
    </location>
</feature>
<dbReference type="GO" id="GO:0015677">
    <property type="term" value="P:copper ion import"/>
    <property type="evidence" value="ECO:0007669"/>
    <property type="project" value="TreeGrafter"/>
</dbReference>
<comment type="subcellular location">
    <subcellularLocation>
        <location evidence="1">Membrane</location>
        <topology evidence="1">Multi-pass membrane protein</topology>
    </subcellularLocation>
</comment>
<dbReference type="Proteomes" id="UP001165063">
    <property type="component" value="Unassembled WGS sequence"/>
</dbReference>
<feature type="transmembrane region" description="Helical" evidence="14">
    <location>
        <begin position="250"/>
        <end position="269"/>
    </location>
</feature>
<feature type="transmembrane region" description="Helical" evidence="14">
    <location>
        <begin position="51"/>
        <end position="71"/>
    </location>
</feature>
<evidence type="ECO:0000256" key="14">
    <source>
        <dbReference type="SAM" id="Phobius"/>
    </source>
</evidence>
<feature type="domain" description="FAD-binding FR-type" evidence="15">
    <location>
        <begin position="313"/>
        <end position="433"/>
    </location>
</feature>
<dbReference type="GO" id="GO:0006826">
    <property type="term" value="P:iron ion transport"/>
    <property type="evidence" value="ECO:0007669"/>
    <property type="project" value="TreeGrafter"/>
</dbReference>
<name>A0A9W7DDB7_AMBMO</name>
<keyword evidence="11 14" id="KW-0472">Membrane</keyword>
<protein>
    <submittedName>
        <fullName evidence="16">Unnamed protein product</fullName>
    </submittedName>
</protein>
<evidence type="ECO:0000256" key="6">
    <source>
        <dbReference type="ARBA" id="ARBA00022827"/>
    </source>
</evidence>
<evidence type="ECO:0000256" key="5">
    <source>
        <dbReference type="ARBA" id="ARBA00022692"/>
    </source>
</evidence>
<dbReference type="InterPro" id="IPR013121">
    <property type="entry name" value="Fe_red_NAD-bd_6"/>
</dbReference>
<dbReference type="SUPFAM" id="SSF52343">
    <property type="entry name" value="Ferredoxin reductase-like, C-terminal NADP-linked domain"/>
    <property type="match status" value="1"/>
</dbReference>
<accession>A0A9W7DDB7</accession>
<dbReference type="CDD" id="cd06186">
    <property type="entry name" value="NOX_Duox_like_FAD_NADP"/>
    <property type="match status" value="1"/>
</dbReference>
<evidence type="ECO:0000259" key="15">
    <source>
        <dbReference type="PROSITE" id="PS51384"/>
    </source>
</evidence>
<keyword evidence="7" id="KW-0249">Electron transport</keyword>
<keyword evidence="10" id="KW-0406">Ion transport</keyword>
<evidence type="ECO:0000313" key="17">
    <source>
        <dbReference type="Proteomes" id="UP001165063"/>
    </source>
</evidence>
<evidence type="ECO:0000256" key="4">
    <source>
        <dbReference type="ARBA" id="ARBA00022630"/>
    </source>
</evidence>
<sequence length="713" mass="80724">MEKQYHNATLNQVNDTTGLPFLYNPVKVSSTYVRHYESSYAHFIGNFEVSITYVDMVCMFWILILASLAITSHFPSVFKSSRFTITNKLRGWLTLPTVLGTHFEPWNLFGYNISSHLPLLKVFDTLLPTLQEFMILCVYFVLLYVVVSYDYATTESSSFLGSAIQQKRRFKADRTGLLAFAQLPPLFLFGGRNNILIKFTGLPFSSFIIFHKWIGRVMVFLALVHALQFVDFYKASDGLEAIRQLELWHYGVKAYHFGALLLIQGIFILRRKWYEVFLLLHIAFALIFIYAAYMHCKDVGFLSWVYASGAVWLLDRVWRLVSIFYINGGTLNNKATFTMINDCVRVTIPKPKRFHGFPGCYIHMYVFDHRVSWKPWENHPFTVYCTDTEIRIYIKSKTGFTANLHNLLSQIPEGHELQLRVGIEGPYGHAVNVSSYDKVILLAGGNGVPGPYYHTMNCLKQLDKLGQSEKLPELEFVWINQTSANLKWFEQELNELSVLDREGKVNKLLYLTREKNRVQSQTQITAAIYASTSGDVNLASLTLTKKSNIRANSTNSVEDATELATYTTPLLQKQHSFASLSTTVTPTATPPLQTAASSSSSSSSSTNPLTTTDYQSIPRLESHPTSLSTSSPPSFKDYKIIKERPNLYEFLSSEFSRNGRTVVLTCGSGVMCDSIRDSVSKLVRSQGKKDVDQGNGNGKTGFVDLVEELQVWA</sequence>
<dbReference type="Pfam" id="PF01794">
    <property type="entry name" value="Ferric_reduct"/>
    <property type="match status" value="1"/>
</dbReference>
<dbReference type="SFLD" id="SFLDG01168">
    <property type="entry name" value="Ferric_reductase_subgroup_(FRE"/>
    <property type="match status" value="1"/>
</dbReference>
<feature type="compositionally biased region" description="Low complexity" evidence="13">
    <location>
        <begin position="623"/>
        <end position="634"/>
    </location>
</feature>
<evidence type="ECO:0000313" key="16">
    <source>
        <dbReference type="EMBL" id="GMG21387.1"/>
    </source>
</evidence>
<reference evidence="16" key="1">
    <citation type="submission" date="2023-04" db="EMBL/GenBank/DDBJ databases">
        <title>Ambrosiozyma monospora NBRC 1965.</title>
        <authorList>
            <person name="Ichikawa N."/>
            <person name="Sato H."/>
            <person name="Tonouchi N."/>
        </authorList>
    </citation>
    <scope>NUCLEOTIDE SEQUENCE</scope>
    <source>
        <strain evidence="16">NBRC 1965</strain>
    </source>
</reference>
<dbReference type="InterPro" id="IPR039261">
    <property type="entry name" value="FNR_nucleotide-bd"/>
</dbReference>
<keyword evidence="5 14" id="KW-0812">Transmembrane</keyword>
<feature type="compositionally biased region" description="Low complexity" evidence="13">
    <location>
        <begin position="583"/>
        <end position="612"/>
    </location>
</feature>
<evidence type="ECO:0000256" key="13">
    <source>
        <dbReference type="SAM" id="MobiDB-lite"/>
    </source>
</evidence>
<evidence type="ECO:0000256" key="1">
    <source>
        <dbReference type="ARBA" id="ARBA00004141"/>
    </source>
</evidence>
<evidence type="ECO:0000256" key="2">
    <source>
        <dbReference type="ARBA" id="ARBA00006278"/>
    </source>
</evidence>
<dbReference type="PANTHER" id="PTHR32361:SF9">
    <property type="entry name" value="FERRIC REDUCTASE TRANSMEMBRANE COMPONENT 3-RELATED"/>
    <property type="match status" value="1"/>
</dbReference>
<keyword evidence="6" id="KW-0274">FAD</keyword>
<dbReference type="SFLD" id="SFLDS00052">
    <property type="entry name" value="Ferric_Reductase_Domain"/>
    <property type="match status" value="1"/>
</dbReference>
<dbReference type="EMBL" id="BSXU01000646">
    <property type="protein sequence ID" value="GMG21387.1"/>
    <property type="molecule type" value="Genomic_DNA"/>
</dbReference>
<comment type="similarity">
    <text evidence="2">Belongs to the ferric reductase (FRE) family.</text>
</comment>
<comment type="caution">
    <text evidence="16">The sequence shown here is derived from an EMBL/GenBank/DDBJ whole genome shotgun (WGS) entry which is preliminary data.</text>
</comment>
<feature type="transmembrane region" description="Helical" evidence="14">
    <location>
        <begin position="213"/>
        <end position="230"/>
    </location>
</feature>